<dbReference type="SUPFAM" id="SSF46561">
    <property type="entry name" value="Ribosomal protein L29 (L29p)"/>
    <property type="match status" value="1"/>
</dbReference>
<accession>A0A7S6WNE8</accession>
<dbReference type="Pfam" id="PF00831">
    <property type="entry name" value="Ribosomal_L29"/>
    <property type="match status" value="1"/>
</dbReference>
<keyword evidence="2 5" id="KW-0689">Ribosomal protein</keyword>
<dbReference type="HAMAP" id="MF_00374">
    <property type="entry name" value="Ribosomal_uL29"/>
    <property type="match status" value="1"/>
</dbReference>
<dbReference type="GO" id="GO:0005840">
    <property type="term" value="C:ribosome"/>
    <property type="evidence" value="ECO:0007669"/>
    <property type="project" value="UniProtKB-KW"/>
</dbReference>
<dbReference type="GeneID" id="301091059"/>
<dbReference type="Proteomes" id="UP000593915">
    <property type="component" value="Chromosome"/>
</dbReference>
<dbReference type="RefSeq" id="WP_020966404.1">
    <property type="nucleotide sequence ID" value="NZ_CP045670.1"/>
</dbReference>
<evidence type="ECO:0000313" key="7">
    <source>
        <dbReference type="Proteomes" id="UP000593915"/>
    </source>
</evidence>
<gene>
    <name evidence="5" type="primary">rpmC</name>
    <name evidence="6" type="ORF">IFE08_11190</name>
</gene>
<proteinExistence type="inferred from homology"/>
<dbReference type="GO" id="GO:0006412">
    <property type="term" value="P:translation"/>
    <property type="evidence" value="ECO:0007669"/>
    <property type="project" value="UniProtKB-UniRule"/>
</dbReference>
<name>A0A7S6WNE8_9SPIR</name>
<sequence length="69" mass="8249">MKIKSKYKEMSYAELVSKRNELKQKHMELRFQAVVGHLDNPVQKRTMRREIAMLNTFIRQKELAGENVK</sequence>
<evidence type="ECO:0000313" key="6">
    <source>
        <dbReference type="EMBL" id="QOW60370.1"/>
    </source>
</evidence>
<evidence type="ECO:0000256" key="1">
    <source>
        <dbReference type="ARBA" id="ARBA00009254"/>
    </source>
</evidence>
<reference evidence="6 7" key="1">
    <citation type="submission" date="2020-09" db="EMBL/GenBank/DDBJ databases">
        <title>Characterization of Treponema spp. from bovine digital dermatitis in Korea.</title>
        <authorList>
            <person name="Espiritu H.M."/>
            <person name="Cho Y.I."/>
            <person name="Mamuad L."/>
        </authorList>
    </citation>
    <scope>NUCLEOTIDE SEQUENCE [LARGE SCALE GENOMIC DNA]</scope>
    <source>
        <strain evidence="6 7">KS1</strain>
    </source>
</reference>
<evidence type="ECO:0000256" key="2">
    <source>
        <dbReference type="ARBA" id="ARBA00022980"/>
    </source>
</evidence>
<evidence type="ECO:0000256" key="3">
    <source>
        <dbReference type="ARBA" id="ARBA00023274"/>
    </source>
</evidence>
<dbReference type="Gene3D" id="1.10.287.310">
    <property type="match status" value="1"/>
</dbReference>
<dbReference type="InterPro" id="IPR001854">
    <property type="entry name" value="Ribosomal_uL29"/>
</dbReference>
<dbReference type="CDD" id="cd00427">
    <property type="entry name" value="Ribosomal_L29_HIP"/>
    <property type="match status" value="1"/>
</dbReference>
<evidence type="ECO:0000256" key="5">
    <source>
        <dbReference type="HAMAP-Rule" id="MF_00374"/>
    </source>
</evidence>
<dbReference type="EMBL" id="CP061839">
    <property type="protein sequence ID" value="QOW60370.1"/>
    <property type="molecule type" value="Genomic_DNA"/>
</dbReference>
<dbReference type="GO" id="GO:1990904">
    <property type="term" value="C:ribonucleoprotein complex"/>
    <property type="evidence" value="ECO:0007669"/>
    <property type="project" value="UniProtKB-KW"/>
</dbReference>
<organism evidence="6 7">
    <name type="scientific">Treponema pedis</name>
    <dbReference type="NCBI Taxonomy" id="409322"/>
    <lineage>
        <taxon>Bacteria</taxon>
        <taxon>Pseudomonadati</taxon>
        <taxon>Spirochaetota</taxon>
        <taxon>Spirochaetia</taxon>
        <taxon>Spirochaetales</taxon>
        <taxon>Treponemataceae</taxon>
        <taxon>Treponema</taxon>
    </lineage>
</organism>
<dbReference type="NCBIfam" id="TIGR00012">
    <property type="entry name" value="L29"/>
    <property type="match status" value="1"/>
</dbReference>
<dbReference type="GO" id="GO:0003735">
    <property type="term" value="F:structural constituent of ribosome"/>
    <property type="evidence" value="ECO:0007669"/>
    <property type="project" value="InterPro"/>
</dbReference>
<keyword evidence="3 5" id="KW-0687">Ribonucleoprotein</keyword>
<comment type="similarity">
    <text evidence="1 5">Belongs to the universal ribosomal protein uL29 family.</text>
</comment>
<protein>
    <recommendedName>
        <fullName evidence="4 5">Large ribosomal subunit protein uL29</fullName>
    </recommendedName>
</protein>
<dbReference type="AlphaFoldDB" id="A0A7S6WNE8"/>
<evidence type="ECO:0000256" key="4">
    <source>
        <dbReference type="ARBA" id="ARBA00035204"/>
    </source>
</evidence>
<dbReference type="InterPro" id="IPR036049">
    <property type="entry name" value="Ribosomal_uL29_sf"/>
</dbReference>